<dbReference type="InterPro" id="IPR039537">
    <property type="entry name" value="Retrotran_Ty1/copia-like"/>
</dbReference>
<dbReference type="PANTHER" id="PTHR42648:SF27">
    <property type="entry name" value="RNA-DIRECTED DNA POLYMERASE"/>
    <property type="match status" value="1"/>
</dbReference>
<organism evidence="2">
    <name type="scientific">Sesamum angustifolium</name>
    <dbReference type="NCBI Taxonomy" id="2727405"/>
    <lineage>
        <taxon>Eukaryota</taxon>
        <taxon>Viridiplantae</taxon>
        <taxon>Streptophyta</taxon>
        <taxon>Embryophyta</taxon>
        <taxon>Tracheophyta</taxon>
        <taxon>Spermatophyta</taxon>
        <taxon>Magnoliopsida</taxon>
        <taxon>eudicotyledons</taxon>
        <taxon>Gunneridae</taxon>
        <taxon>Pentapetalae</taxon>
        <taxon>asterids</taxon>
        <taxon>lamiids</taxon>
        <taxon>Lamiales</taxon>
        <taxon>Pedaliaceae</taxon>
        <taxon>Sesamum</taxon>
    </lineage>
</organism>
<evidence type="ECO:0000313" key="2">
    <source>
        <dbReference type="EMBL" id="KAL0286426.1"/>
    </source>
</evidence>
<dbReference type="InterPro" id="IPR012337">
    <property type="entry name" value="RNaseH-like_sf"/>
</dbReference>
<evidence type="ECO:0000256" key="1">
    <source>
        <dbReference type="SAM" id="MobiDB-lite"/>
    </source>
</evidence>
<sequence>MPQLNGMAERRNRTLLDMLNGVAKRRNQTLFDMVRSMMSFTKLPPSFWGYSLETAAKLLNMAPSNMYRDTITCVLEVLEDFCLEERSALGKRFSCDSQRDEVLLEESSEAPQQNGATYFEPSVPLMLDNDPRAYGEAISVIDSDKWLEAIKFEMNSMGSNQVWTLVDPPKGVKPVGCIRSTNVSLEMTERLQPSRLGSWQKDTPNDPGSILRKPTR</sequence>
<accession>A0AAW2IW16</accession>
<evidence type="ECO:0008006" key="3">
    <source>
        <dbReference type="Google" id="ProtNLM"/>
    </source>
</evidence>
<dbReference type="EMBL" id="JACGWK010001539">
    <property type="protein sequence ID" value="KAL0286426.1"/>
    <property type="molecule type" value="Genomic_DNA"/>
</dbReference>
<proteinExistence type="predicted"/>
<gene>
    <name evidence="2" type="ORF">Sangu_2733300</name>
</gene>
<protein>
    <recommendedName>
        <fullName evidence="3">Integrase catalytic domain-containing protein</fullName>
    </recommendedName>
</protein>
<reference evidence="2" key="1">
    <citation type="submission" date="2020-06" db="EMBL/GenBank/DDBJ databases">
        <authorList>
            <person name="Li T."/>
            <person name="Hu X."/>
            <person name="Zhang T."/>
            <person name="Song X."/>
            <person name="Zhang H."/>
            <person name="Dai N."/>
            <person name="Sheng W."/>
            <person name="Hou X."/>
            <person name="Wei L."/>
        </authorList>
    </citation>
    <scope>NUCLEOTIDE SEQUENCE</scope>
    <source>
        <strain evidence="2">G01</strain>
        <tissue evidence="2">Leaf</tissue>
    </source>
</reference>
<dbReference type="AlphaFoldDB" id="A0AAW2IW16"/>
<reference evidence="2" key="2">
    <citation type="journal article" date="2024" name="Plant">
        <title>Genomic evolution and insights into agronomic trait innovations of Sesamum species.</title>
        <authorList>
            <person name="Miao H."/>
            <person name="Wang L."/>
            <person name="Qu L."/>
            <person name="Liu H."/>
            <person name="Sun Y."/>
            <person name="Le M."/>
            <person name="Wang Q."/>
            <person name="Wei S."/>
            <person name="Zheng Y."/>
            <person name="Lin W."/>
            <person name="Duan Y."/>
            <person name="Cao H."/>
            <person name="Xiong S."/>
            <person name="Wang X."/>
            <person name="Wei L."/>
            <person name="Li C."/>
            <person name="Ma Q."/>
            <person name="Ju M."/>
            <person name="Zhao R."/>
            <person name="Li G."/>
            <person name="Mu C."/>
            <person name="Tian Q."/>
            <person name="Mei H."/>
            <person name="Zhang T."/>
            <person name="Gao T."/>
            <person name="Zhang H."/>
        </authorList>
    </citation>
    <scope>NUCLEOTIDE SEQUENCE</scope>
    <source>
        <strain evidence="2">G01</strain>
    </source>
</reference>
<feature type="region of interest" description="Disordered" evidence="1">
    <location>
        <begin position="189"/>
        <end position="216"/>
    </location>
</feature>
<name>A0AAW2IW16_9LAMI</name>
<comment type="caution">
    <text evidence="2">The sequence shown here is derived from an EMBL/GenBank/DDBJ whole genome shotgun (WGS) entry which is preliminary data.</text>
</comment>
<dbReference type="PANTHER" id="PTHR42648">
    <property type="entry name" value="TRANSPOSASE, PUTATIVE-RELATED"/>
    <property type="match status" value="1"/>
</dbReference>
<dbReference type="SUPFAM" id="SSF53098">
    <property type="entry name" value="Ribonuclease H-like"/>
    <property type="match status" value="1"/>
</dbReference>